<proteinExistence type="predicted"/>
<reference evidence="1 2" key="1">
    <citation type="submission" date="2011-01" db="EMBL/GenBank/DDBJ databases">
        <authorList>
            <person name="Muzny D."/>
            <person name="Qin X."/>
            <person name="Deng J."/>
            <person name="Jiang H."/>
            <person name="Liu Y."/>
            <person name="Qu J."/>
            <person name="Song X.-Z."/>
            <person name="Zhang L."/>
            <person name="Thornton R."/>
            <person name="Coyle M."/>
            <person name="Francisco L."/>
            <person name="Jackson L."/>
            <person name="Javaid M."/>
            <person name="Korchina V."/>
            <person name="Kovar C."/>
            <person name="Mata R."/>
            <person name="Mathew T."/>
            <person name="Ngo R."/>
            <person name="Nguyen L."/>
            <person name="Nguyen N."/>
            <person name="Okwuonu G."/>
            <person name="Ongeri F."/>
            <person name="Pham C."/>
            <person name="Simmons D."/>
            <person name="Wilczek-Boney K."/>
            <person name="Hale W."/>
            <person name="Jakkamsetti A."/>
            <person name="Pham P."/>
            <person name="Ruth R."/>
            <person name="San Lucas F."/>
            <person name="Warren J."/>
            <person name="Zhang J."/>
            <person name="Zhao Z."/>
            <person name="Zhou C."/>
            <person name="Zhu D."/>
            <person name="Lee S."/>
            <person name="Bess C."/>
            <person name="Blankenburg K."/>
            <person name="Forbes L."/>
            <person name="Fu Q."/>
            <person name="Gubbala S."/>
            <person name="Hirani K."/>
            <person name="Jayaseelan J.C."/>
            <person name="Lara F."/>
            <person name="Munidasa M."/>
            <person name="Palculict T."/>
            <person name="Patil S."/>
            <person name="Pu L.-L."/>
            <person name="Saada N."/>
            <person name="Tang L."/>
            <person name="Weissenberger G."/>
            <person name="Zhu Y."/>
            <person name="Hemphill L."/>
            <person name="Shang Y."/>
            <person name="Youmans B."/>
            <person name="Ayvaz T."/>
            <person name="Ross M."/>
            <person name="Santibanez J."/>
            <person name="Aqrawi P."/>
            <person name="Gross S."/>
            <person name="Joshi V."/>
            <person name="Fowler G."/>
            <person name="Nazareth L."/>
            <person name="Reid J."/>
            <person name="Worley K."/>
            <person name="Petrosino J."/>
            <person name="Highlander S."/>
            <person name="Gibbs R."/>
        </authorList>
    </citation>
    <scope>NUCLEOTIDE SEQUENCE [LARGE SCALE GENOMIC DNA]</scope>
    <source>
        <strain evidence="1 2">ATCC 12755</strain>
    </source>
</reference>
<evidence type="ECO:0000313" key="1">
    <source>
        <dbReference type="EMBL" id="EGC70246.1"/>
    </source>
</evidence>
<evidence type="ECO:0000313" key="2">
    <source>
        <dbReference type="Proteomes" id="UP000004835"/>
    </source>
</evidence>
<dbReference type="HOGENOM" id="CLU_3233204_0_0_9"/>
<dbReference type="Proteomes" id="UP000004835">
    <property type="component" value="Unassembled WGS sequence"/>
</dbReference>
<organism evidence="1 2">
    <name type="scientific">Enterococcus casseliflavus ATCC 12755</name>
    <dbReference type="NCBI Taxonomy" id="888066"/>
    <lineage>
        <taxon>Bacteria</taxon>
        <taxon>Bacillati</taxon>
        <taxon>Bacillota</taxon>
        <taxon>Bacilli</taxon>
        <taxon>Lactobacillales</taxon>
        <taxon>Enterococcaceae</taxon>
        <taxon>Enterococcus</taxon>
    </lineage>
</organism>
<name>F0EHT8_ENTCA</name>
<sequence length="48" mass="5490">MLIIATTVFLDQKSSMNLLFLRNFPNDRFAKGSSSMLLLEKKREDVGN</sequence>
<accession>F0EHT8</accession>
<protein>
    <submittedName>
        <fullName evidence="1">Uncharacterized protein</fullName>
    </submittedName>
</protein>
<dbReference type="EMBL" id="AEWT01000009">
    <property type="protein sequence ID" value="EGC70246.1"/>
    <property type="molecule type" value="Genomic_DNA"/>
</dbReference>
<comment type="caution">
    <text evidence="1">The sequence shown here is derived from an EMBL/GenBank/DDBJ whole genome shotgun (WGS) entry which is preliminary data.</text>
</comment>
<gene>
    <name evidence="1" type="ORF">HMPREF9087_0980</name>
</gene>
<dbReference type="AlphaFoldDB" id="F0EHT8"/>